<proteinExistence type="predicted"/>
<keyword evidence="3" id="KW-0847">Vitamin C</keyword>
<dbReference type="InterPro" id="IPR005123">
    <property type="entry name" value="Oxoglu/Fe-dep_dioxygenase_dom"/>
</dbReference>
<keyword evidence="9" id="KW-1185">Reference proteome</keyword>
<dbReference type="InterPro" id="IPR006620">
    <property type="entry name" value="Pro_4_hyd_alph"/>
</dbReference>
<dbReference type="SMART" id="SM00702">
    <property type="entry name" value="P4Hc"/>
    <property type="match status" value="1"/>
</dbReference>
<evidence type="ECO:0000256" key="5">
    <source>
        <dbReference type="ARBA" id="ARBA00023002"/>
    </source>
</evidence>
<dbReference type="PANTHER" id="PTHR10869">
    <property type="entry name" value="PROLYL 4-HYDROXYLASE ALPHA SUBUNIT"/>
    <property type="match status" value="1"/>
</dbReference>
<dbReference type="GO" id="GO:0005506">
    <property type="term" value="F:iron ion binding"/>
    <property type="evidence" value="ECO:0007669"/>
    <property type="project" value="InterPro"/>
</dbReference>
<keyword evidence="4" id="KW-0223">Dioxygenase</keyword>
<name>A0A8J7ZB40_9CYAN</name>
<evidence type="ECO:0000313" key="8">
    <source>
        <dbReference type="EMBL" id="NDJ19693.1"/>
    </source>
</evidence>
<dbReference type="Proteomes" id="UP000646053">
    <property type="component" value="Unassembled WGS sequence"/>
</dbReference>
<evidence type="ECO:0000256" key="2">
    <source>
        <dbReference type="ARBA" id="ARBA00022723"/>
    </source>
</evidence>
<keyword evidence="6" id="KW-0408">Iron</keyword>
<evidence type="ECO:0000313" key="9">
    <source>
        <dbReference type="Proteomes" id="UP000646053"/>
    </source>
</evidence>
<dbReference type="AlphaFoldDB" id="A0A8J7ZB40"/>
<accession>A0A8J7ZB40</accession>
<dbReference type="EMBL" id="WVIE01000037">
    <property type="protein sequence ID" value="NDJ19693.1"/>
    <property type="molecule type" value="Genomic_DNA"/>
</dbReference>
<dbReference type="PANTHER" id="PTHR10869:SF246">
    <property type="entry name" value="TRANSMEMBRANE PROLYL 4-HYDROXYLASE"/>
    <property type="match status" value="1"/>
</dbReference>
<evidence type="ECO:0000256" key="6">
    <source>
        <dbReference type="ARBA" id="ARBA00023004"/>
    </source>
</evidence>
<evidence type="ECO:0000256" key="4">
    <source>
        <dbReference type="ARBA" id="ARBA00022964"/>
    </source>
</evidence>
<dbReference type="GO" id="GO:0051213">
    <property type="term" value="F:dioxygenase activity"/>
    <property type="evidence" value="ECO:0007669"/>
    <property type="project" value="UniProtKB-KW"/>
</dbReference>
<comment type="cofactor">
    <cofactor evidence="1">
        <name>L-ascorbate</name>
        <dbReference type="ChEBI" id="CHEBI:38290"/>
    </cofactor>
</comment>
<evidence type="ECO:0000259" key="7">
    <source>
        <dbReference type="PROSITE" id="PS51471"/>
    </source>
</evidence>
<keyword evidence="5" id="KW-0560">Oxidoreductase</keyword>
<dbReference type="InterPro" id="IPR044862">
    <property type="entry name" value="Pro_4_hyd_alph_FE2OG_OXY"/>
</dbReference>
<sequence>MNYSVVDLGAEIFLIENLLEPDLCDRIIHGSESCHFQAASILLETVDRDVRSSGLLKLDQTHEMQNTMNQLLLEKISVIQQALQQIYGIKFPYAEICSILRYLPGQQYKRHVDNILLSSRFQELEQGIPTRDISVVGYLNDDCEGGETLFDRQAIKVKPHRGSAIVFPAYYTHPHQSLPVRQGKKYAWTTWLYR</sequence>
<evidence type="ECO:0000256" key="3">
    <source>
        <dbReference type="ARBA" id="ARBA00022896"/>
    </source>
</evidence>
<reference evidence="8" key="1">
    <citation type="submission" date="2019-12" db="EMBL/GenBank/DDBJ databases">
        <title>High-Quality draft genome sequences of three cyanobacteria isolated from the limestone walls of the Old Cathedral of Coimbra.</title>
        <authorList>
            <person name="Tiago I."/>
            <person name="Soares F."/>
            <person name="Portugal A."/>
        </authorList>
    </citation>
    <scope>NUCLEOTIDE SEQUENCE</scope>
    <source>
        <strain evidence="8">A</strain>
    </source>
</reference>
<protein>
    <submittedName>
        <fullName evidence="8">Iron-regulated protein</fullName>
    </submittedName>
</protein>
<feature type="domain" description="Fe2OG dioxygenase" evidence="7">
    <location>
        <begin position="93"/>
        <end position="194"/>
    </location>
</feature>
<organism evidence="8 9">
    <name type="scientific">Myxacorys almedinensis A</name>
    <dbReference type="NCBI Taxonomy" id="2690445"/>
    <lineage>
        <taxon>Bacteria</taxon>
        <taxon>Bacillati</taxon>
        <taxon>Cyanobacteriota</taxon>
        <taxon>Cyanophyceae</taxon>
        <taxon>Leptolyngbyales</taxon>
        <taxon>Leptolyngbyaceae</taxon>
        <taxon>Myxacorys</taxon>
        <taxon>Myxacorys almedinensis</taxon>
    </lineage>
</organism>
<comment type="caution">
    <text evidence="8">The sequence shown here is derived from an EMBL/GenBank/DDBJ whole genome shotgun (WGS) entry which is preliminary data.</text>
</comment>
<gene>
    <name evidence="8" type="ORF">GS601_20780</name>
</gene>
<dbReference type="RefSeq" id="WP_338017100.1">
    <property type="nucleotide sequence ID" value="NZ_WVIE01000037.1"/>
</dbReference>
<dbReference type="Gene3D" id="2.60.120.620">
    <property type="entry name" value="q2cbj1_9rhob like domain"/>
    <property type="match status" value="1"/>
</dbReference>
<dbReference type="InterPro" id="IPR045054">
    <property type="entry name" value="P4HA-like"/>
</dbReference>
<dbReference type="Pfam" id="PF13640">
    <property type="entry name" value="2OG-FeII_Oxy_3"/>
    <property type="match status" value="1"/>
</dbReference>
<evidence type="ECO:0000256" key="1">
    <source>
        <dbReference type="ARBA" id="ARBA00001961"/>
    </source>
</evidence>
<dbReference type="PROSITE" id="PS51471">
    <property type="entry name" value="FE2OG_OXY"/>
    <property type="match status" value="1"/>
</dbReference>
<keyword evidence="2" id="KW-0479">Metal-binding</keyword>
<dbReference type="GO" id="GO:0016705">
    <property type="term" value="F:oxidoreductase activity, acting on paired donors, with incorporation or reduction of molecular oxygen"/>
    <property type="evidence" value="ECO:0007669"/>
    <property type="project" value="InterPro"/>
</dbReference>
<dbReference type="GO" id="GO:0031418">
    <property type="term" value="F:L-ascorbic acid binding"/>
    <property type="evidence" value="ECO:0007669"/>
    <property type="project" value="UniProtKB-KW"/>
</dbReference>